<proteinExistence type="predicted"/>
<evidence type="ECO:0000313" key="2">
    <source>
        <dbReference type="Proteomes" id="UP001302666"/>
    </source>
</evidence>
<keyword evidence="1" id="KW-0614">Plasmid</keyword>
<reference evidence="1 2" key="1">
    <citation type="submission" date="2023-10" db="EMBL/GenBank/DDBJ databases">
        <title>Eight complete genome sequences of bacteria isolated from laboratory stock of Giant Kelp gametophytes.</title>
        <authorList>
            <person name="Tolentino B."/>
            <person name="Nuzhdin S."/>
        </authorList>
    </citation>
    <scope>NUCLEOTIDE SEQUENCE [LARGE SCALE GENOMIC DNA]</scope>
    <source>
        <strain evidence="1 2">LC.270.F.C4</strain>
        <plasmid evidence="1 2">unnamed4</plasmid>
    </source>
</reference>
<protein>
    <submittedName>
        <fullName evidence="1">Uncharacterized protein</fullName>
    </submittedName>
</protein>
<dbReference type="RefSeq" id="WP_317387123.1">
    <property type="nucleotide sequence ID" value="NZ_CP136707.1"/>
</dbReference>
<dbReference type="EMBL" id="CP136707">
    <property type="protein sequence ID" value="WOI35451.1"/>
    <property type="molecule type" value="Genomic_DNA"/>
</dbReference>
<accession>A0ABZ0HMF5</accession>
<dbReference type="Proteomes" id="UP001302666">
    <property type="component" value="Plasmid unnamed4"/>
</dbReference>
<sequence>MENAEDIITTVLRRIPLPENEFAPECRFWLTLYLEGNPIAYVQAKPPLHALGWLNLCENDDFAGFVYPKKKVLNAPAQIADALRDALSVCKKMGMKIGLVDADTEFEPIISSFHNLYKSS</sequence>
<organism evidence="1 2">
    <name type="scientific">Tritonibacter scottomollicae</name>
    <name type="common">Epibacterium scottomollicae</name>
    <dbReference type="NCBI Taxonomy" id="483013"/>
    <lineage>
        <taxon>Bacteria</taxon>
        <taxon>Pseudomonadati</taxon>
        <taxon>Pseudomonadota</taxon>
        <taxon>Alphaproteobacteria</taxon>
        <taxon>Rhodobacterales</taxon>
        <taxon>Paracoccaceae</taxon>
        <taxon>Tritonibacter</taxon>
    </lineage>
</organism>
<keyword evidence="2" id="KW-1185">Reference proteome</keyword>
<name>A0ABZ0HMF5_TRISK</name>
<evidence type="ECO:0000313" key="1">
    <source>
        <dbReference type="EMBL" id="WOI35451.1"/>
    </source>
</evidence>
<gene>
    <name evidence="1" type="ORF">R1T40_22195</name>
</gene>
<geneLocation type="plasmid" evidence="1 2">
    <name>unnamed4</name>
</geneLocation>